<reference evidence="1 2" key="1">
    <citation type="journal article" date="2022" name="New Phytol.">
        <title>Ecological generalism drives hyperdiversity of secondary metabolite gene clusters in xylarialean endophytes.</title>
        <authorList>
            <person name="Franco M.E.E."/>
            <person name="Wisecaver J.H."/>
            <person name="Arnold A.E."/>
            <person name="Ju Y.M."/>
            <person name="Slot J.C."/>
            <person name="Ahrendt S."/>
            <person name="Moore L.P."/>
            <person name="Eastman K.E."/>
            <person name="Scott K."/>
            <person name="Konkel Z."/>
            <person name="Mondo S.J."/>
            <person name="Kuo A."/>
            <person name="Hayes R.D."/>
            <person name="Haridas S."/>
            <person name="Andreopoulos B."/>
            <person name="Riley R."/>
            <person name="LaButti K."/>
            <person name="Pangilinan J."/>
            <person name="Lipzen A."/>
            <person name="Amirebrahimi M."/>
            <person name="Yan J."/>
            <person name="Adam C."/>
            <person name="Keymanesh K."/>
            <person name="Ng V."/>
            <person name="Louie K."/>
            <person name="Northen T."/>
            <person name="Drula E."/>
            <person name="Henrissat B."/>
            <person name="Hsieh H.M."/>
            <person name="Youens-Clark K."/>
            <person name="Lutzoni F."/>
            <person name="Miadlikowska J."/>
            <person name="Eastwood D.C."/>
            <person name="Hamelin R.C."/>
            <person name="Grigoriev I.V."/>
            <person name="U'Ren J.M."/>
        </authorList>
    </citation>
    <scope>NUCLEOTIDE SEQUENCE [LARGE SCALE GENOMIC DNA]</scope>
    <source>
        <strain evidence="1 2">ER1909</strain>
    </source>
</reference>
<accession>A0ACC0D7I5</accession>
<proteinExistence type="predicted"/>
<evidence type="ECO:0000313" key="2">
    <source>
        <dbReference type="Proteomes" id="UP001497680"/>
    </source>
</evidence>
<gene>
    <name evidence="1" type="ORF">F4821DRAFT_81202</name>
</gene>
<evidence type="ECO:0000313" key="1">
    <source>
        <dbReference type="EMBL" id="KAI6088711.1"/>
    </source>
</evidence>
<comment type="caution">
    <text evidence="1">The sequence shown here is derived from an EMBL/GenBank/DDBJ whole genome shotgun (WGS) entry which is preliminary data.</text>
</comment>
<organism evidence="1 2">
    <name type="scientific">Hypoxylon rubiginosum</name>
    <dbReference type="NCBI Taxonomy" id="110542"/>
    <lineage>
        <taxon>Eukaryota</taxon>
        <taxon>Fungi</taxon>
        <taxon>Dikarya</taxon>
        <taxon>Ascomycota</taxon>
        <taxon>Pezizomycotina</taxon>
        <taxon>Sordariomycetes</taxon>
        <taxon>Xylariomycetidae</taxon>
        <taxon>Xylariales</taxon>
        <taxon>Hypoxylaceae</taxon>
        <taxon>Hypoxylon</taxon>
    </lineage>
</organism>
<dbReference type="Proteomes" id="UP001497680">
    <property type="component" value="Unassembled WGS sequence"/>
</dbReference>
<dbReference type="EMBL" id="MU394299">
    <property type="protein sequence ID" value="KAI6088711.1"/>
    <property type="molecule type" value="Genomic_DNA"/>
</dbReference>
<name>A0ACC0D7I5_9PEZI</name>
<keyword evidence="2" id="KW-1185">Reference proteome</keyword>
<sequence length="277" mass="30125">MSSSNLAVVICHGSYHSTAPYMPLVEALKAKGIEAYCPQLPTADLAKLNVGDISKPDFDREPPSGGYPQGEADTEVILNVLRPVVDRGKEILIIAHSSGGWVATEAARPELQAKSRKDKGLTGGIIGILFMGAFIIPVGESIHSFFQPKDGPFHTPPFMRFHKHGGAGLGTMNEPERFLFNDLDKTEAEKWAKTLTASPILTTKLTNDAYAALPCAYLVLEGDLTLPKEYQEWMVAGQAKKTGEFTMYHCASGHSPHLSWTDGLVNTVQDFVKKIEG</sequence>
<protein>
    <submittedName>
        <fullName evidence="1">Alpha/beta-hydrolase</fullName>
    </submittedName>
</protein>